<evidence type="ECO:0000313" key="8">
    <source>
        <dbReference type="Proteomes" id="UP000005408"/>
    </source>
</evidence>
<dbReference type="Gene3D" id="3.30.40.10">
    <property type="entry name" value="Zinc/RING finger domain, C3HC4 (zinc finger)"/>
    <property type="match status" value="1"/>
</dbReference>
<organism evidence="7 8">
    <name type="scientific">Magallana gigas</name>
    <name type="common">Pacific oyster</name>
    <name type="synonym">Crassostrea gigas</name>
    <dbReference type="NCBI Taxonomy" id="29159"/>
    <lineage>
        <taxon>Eukaryota</taxon>
        <taxon>Metazoa</taxon>
        <taxon>Spiralia</taxon>
        <taxon>Lophotrochozoa</taxon>
        <taxon>Mollusca</taxon>
        <taxon>Bivalvia</taxon>
        <taxon>Autobranchia</taxon>
        <taxon>Pteriomorphia</taxon>
        <taxon>Ostreida</taxon>
        <taxon>Ostreoidea</taxon>
        <taxon>Ostreidae</taxon>
        <taxon>Magallana</taxon>
    </lineage>
</organism>
<dbReference type="InterPro" id="IPR013083">
    <property type="entry name" value="Znf_RING/FYVE/PHD"/>
</dbReference>
<keyword evidence="3" id="KW-0862">Zinc</keyword>
<dbReference type="GO" id="GO:0008270">
    <property type="term" value="F:zinc ion binding"/>
    <property type="evidence" value="ECO:0007669"/>
    <property type="project" value="UniProtKB-KW"/>
</dbReference>
<dbReference type="AlphaFoldDB" id="A0A8W8JJX3"/>
<evidence type="ECO:0000256" key="3">
    <source>
        <dbReference type="ARBA" id="ARBA00022833"/>
    </source>
</evidence>
<sequence length="280" mass="32012">MNCESVDQRCSDTFNTGRHQFQYHCVINAWRNATLEVCALNRTIFDIFLERHLVVRLLQEAIQCDKCDRWQHRKCNSGISRDRYRELKKEVDGIEWTCTECSGPIESEPAAVDDTTEAVVDAPNVTFNLSLSTTQDETQQSEPAAVDDTTETVVDAPNVTFNLSLSTTQDETQQGHQEDSFLADNSYAVHEAIHENSIRDETIDVITNADDVEPEYEIIENGSKKGKRKLVDKRGFQYAMKKQRGEDYSYWRCVKRGKDQPCPAAITQLPRRCEEPYSPC</sequence>
<proteinExistence type="predicted"/>
<dbReference type="SUPFAM" id="SSF57903">
    <property type="entry name" value="FYVE/PHD zinc finger"/>
    <property type="match status" value="1"/>
</dbReference>
<dbReference type="Proteomes" id="UP000005408">
    <property type="component" value="Unassembled WGS sequence"/>
</dbReference>
<keyword evidence="8" id="KW-1185">Reference proteome</keyword>
<dbReference type="InterPro" id="IPR019787">
    <property type="entry name" value="Znf_PHD-finger"/>
</dbReference>
<dbReference type="Pfam" id="PF04500">
    <property type="entry name" value="FLYWCH"/>
    <property type="match status" value="1"/>
</dbReference>
<protein>
    <recommendedName>
        <fullName evidence="9">FLYWCH-type domain-containing protein</fullName>
    </recommendedName>
</protein>
<feature type="domain" description="FLYWCH-type" evidence="6">
    <location>
        <begin position="223"/>
        <end position="267"/>
    </location>
</feature>
<dbReference type="EnsemblMetazoa" id="G18910.1">
    <property type="protein sequence ID" value="G18910.1:cds"/>
    <property type="gene ID" value="G18910"/>
</dbReference>
<keyword evidence="2" id="KW-0863">Zinc-finger</keyword>
<accession>A0A8W8JJX3</accession>
<dbReference type="Gene3D" id="2.20.25.240">
    <property type="match status" value="1"/>
</dbReference>
<evidence type="ECO:0000256" key="2">
    <source>
        <dbReference type="ARBA" id="ARBA00022771"/>
    </source>
</evidence>
<evidence type="ECO:0000256" key="4">
    <source>
        <dbReference type="SAM" id="MobiDB-lite"/>
    </source>
</evidence>
<evidence type="ECO:0000259" key="5">
    <source>
        <dbReference type="Pfam" id="PF00628"/>
    </source>
</evidence>
<evidence type="ECO:0000313" key="7">
    <source>
        <dbReference type="EnsemblMetazoa" id="G18910.1:cds"/>
    </source>
</evidence>
<reference evidence="7" key="1">
    <citation type="submission" date="2022-08" db="UniProtKB">
        <authorList>
            <consortium name="EnsemblMetazoa"/>
        </authorList>
    </citation>
    <scope>IDENTIFICATION</scope>
    <source>
        <strain evidence="7">05x7-T-G4-1.051#20</strain>
    </source>
</reference>
<dbReference type="Pfam" id="PF00628">
    <property type="entry name" value="PHD"/>
    <property type="match status" value="1"/>
</dbReference>
<name>A0A8W8JJX3_MAGGI</name>
<dbReference type="InterPro" id="IPR011011">
    <property type="entry name" value="Znf_FYVE_PHD"/>
</dbReference>
<feature type="compositionally biased region" description="Polar residues" evidence="4">
    <location>
        <begin position="132"/>
        <end position="142"/>
    </location>
</feature>
<evidence type="ECO:0008006" key="9">
    <source>
        <dbReference type="Google" id="ProtNLM"/>
    </source>
</evidence>
<feature type="domain" description="PHD-type" evidence="5">
    <location>
        <begin position="60"/>
        <end position="101"/>
    </location>
</feature>
<dbReference type="InterPro" id="IPR007588">
    <property type="entry name" value="Znf_FLYWCH"/>
</dbReference>
<evidence type="ECO:0000259" key="6">
    <source>
        <dbReference type="Pfam" id="PF04500"/>
    </source>
</evidence>
<evidence type="ECO:0000256" key="1">
    <source>
        <dbReference type="ARBA" id="ARBA00022723"/>
    </source>
</evidence>
<keyword evidence="1" id="KW-0479">Metal-binding</keyword>
<feature type="region of interest" description="Disordered" evidence="4">
    <location>
        <begin position="132"/>
        <end position="152"/>
    </location>
</feature>